<keyword evidence="3" id="KW-1185">Reference proteome</keyword>
<organism evidence="2 3">
    <name type="scientific">Protea cynaroides</name>
    <dbReference type="NCBI Taxonomy" id="273540"/>
    <lineage>
        <taxon>Eukaryota</taxon>
        <taxon>Viridiplantae</taxon>
        <taxon>Streptophyta</taxon>
        <taxon>Embryophyta</taxon>
        <taxon>Tracheophyta</taxon>
        <taxon>Spermatophyta</taxon>
        <taxon>Magnoliopsida</taxon>
        <taxon>Proteales</taxon>
        <taxon>Proteaceae</taxon>
        <taxon>Protea</taxon>
    </lineage>
</organism>
<gene>
    <name evidence="2" type="ORF">NE237_007941</name>
</gene>
<feature type="compositionally biased region" description="Basic residues" evidence="1">
    <location>
        <begin position="63"/>
        <end position="80"/>
    </location>
</feature>
<dbReference type="AlphaFoldDB" id="A0A9Q0KQ45"/>
<evidence type="ECO:0000313" key="3">
    <source>
        <dbReference type="Proteomes" id="UP001141806"/>
    </source>
</evidence>
<name>A0A9Q0KQ45_9MAGN</name>
<feature type="compositionally biased region" description="Basic and acidic residues" evidence="1">
    <location>
        <begin position="1"/>
        <end position="22"/>
    </location>
</feature>
<proteinExistence type="predicted"/>
<sequence length="118" mass="13923">MVERKREREREREGKLKREPSWRRSLSHRVSVSPVLSPSLNSRWAHDLLIGHDNADRADNIHRPSRFQRFERKRKGRKKGRDVSGSAASGSIAQRLKEFNNERLEMEKQVGSRYSVSW</sequence>
<dbReference type="Proteomes" id="UP001141806">
    <property type="component" value="Unassembled WGS sequence"/>
</dbReference>
<comment type="caution">
    <text evidence="2">The sequence shown here is derived from an EMBL/GenBank/DDBJ whole genome shotgun (WGS) entry which is preliminary data.</text>
</comment>
<feature type="region of interest" description="Disordered" evidence="1">
    <location>
        <begin position="56"/>
        <end position="91"/>
    </location>
</feature>
<protein>
    <submittedName>
        <fullName evidence="2">Uncharacterized protein</fullName>
    </submittedName>
</protein>
<reference evidence="2" key="1">
    <citation type="journal article" date="2023" name="Plant J.">
        <title>The genome of the king protea, Protea cynaroides.</title>
        <authorList>
            <person name="Chang J."/>
            <person name="Duong T.A."/>
            <person name="Schoeman C."/>
            <person name="Ma X."/>
            <person name="Roodt D."/>
            <person name="Barker N."/>
            <person name="Li Z."/>
            <person name="Van de Peer Y."/>
            <person name="Mizrachi E."/>
        </authorList>
    </citation>
    <scope>NUCLEOTIDE SEQUENCE</scope>
    <source>
        <tissue evidence="2">Young leaves</tissue>
    </source>
</reference>
<accession>A0A9Q0KQ45</accession>
<evidence type="ECO:0000256" key="1">
    <source>
        <dbReference type="SAM" id="MobiDB-lite"/>
    </source>
</evidence>
<feature type="region of interest" description="Disordered" evidence="1">
    <location>
        <begin position="1"/>
        <end position="33"/>
    </location>
</feature>
<dbReference type="EMBL" id="JAMYWD010000004">
    <property type="protein sequence ID" value="KAJ4974767.1"/>
    <property type="molecule type" value="Genomic_DNA"/>
</dbReference>
<evidence type="ECO:0000313" key="2">
    <source>
        <dbReference type="EMBL" id="KAJ4974767.1"/>
    </source>
</evidence>